<evidence type="ECO:0000256" key="1">
    <source>
        <dbReference type="ARBA" id="ARBA00023015"/>
    </source>
</evidence>
<dbReference type="Gene3D" id="1.10.357.10">
    <property type="entry name" value="Tetracycline Repressor, domain 2"/>
    <property type="match status" value="1"/>
</dbReference>
<reference evidence="7 8" key="1">
    <citation type="submission" date="2020-01" db="EMBL/GenBank/DDBJ databases">
        <title>Insect and environment-associated Actinomycetes.</title>
        <authorList>
            <person name="Currrie C."/>
            <person name="Chevrette M."/>
            <person name="Carlson C."/>
            <person name="Stubbendieck R."/>
            <person name="Wendt-Pienkowski E."/>
        </authorList>
    </citation>
    <scope>NUCLEOTIDE SEQUENCE [LARGE SCALE GENOMIC DNA]</scope>
    <source>
        <strain evidence="7 8">SID10258</strain>
    </source>
</reference>
<dbReference type="EMBL" id="JAAGLI010000304">
    <property type="protein sequence ID" value="NEA23214.1"/>
    <property type="molecule type" value="Genomic_DNA"/>
</dbReference>
<keyword evidence="3" id="KW-0804">Transcription</keyword>
<dbReference type="PROSITE" id="PS50977">
    <property type="entry name" value="HTH_TETR_2"/>
    <property type="match status" value="1"/>
</dbReference>
<feature type="region of interest" description="Disordered" evidence="5">
    <location>
        <begin position="197"/>
        <end position="235"/>
    </location>
</feature>
<dbReference type="InterPro" id="IPR050109">
    <property type="entry name" value="HTH-type_TetR-like_transc_reg"/>
</dbReference>
<proteinExistence type="predicted"/>
<dbReference type="InterPro" id="IPR036271">
    <property type="entry name" value="Tet_transcr_reg_TetR-rel_C_sf"/>
</dbReference>
<sequence>MAGRPRGVGDAAILRAAVEVIGRVGPAGLTLAAVAREVGLVPGTLVQRFGSKRGLLVALAASAVQDAEVLHERASTGHASALAALDAFAAGSMSEMSTPERFANHLAFLCLDLTDPELHEHALAVHRAQCHVIELLLGEAAAGGELRDGTDTRALARTIRAVVTGTGLSWALDREGTLPDRLRQEIGAVLAPHLRKGREEPWGTWQGRSPSSPAGRAAAGAASPSSSEPPARPST</sequence>
<feature type="domain" description="HTH tetR-type" evidence="6">
    <location>
        <begin position="7"/>
        <end position="67"/>
    </location>
</feature>
<dbReference type="Proteomes" id="UP000475532">
    <property type="component" value="Unassembled WGS sequence"/>
</dbReference>
<dbReference type="PANTHER" id="PTHR30055">
    <property type="entry name" value="HTH-TYPE TRANSCRIPTIONAL REGULATOR RUTR"/>
    <property type="match status" value="1"/>
</dbReference>
<dbReference type="AlphaFoldDB" id="A0A6L9QGH2"/>
<accession>A0A6L9QGH2</accession>
<evidence type="ECO:0000256" key="4">
    <source>
        <dbReference type="PROSITE-ProRule" id="PRU00335"/>
    </source>
</evidence>
<evidence type="ECO:0000256" key="3">
    <source>
        <dbReference type="ARBA" id="ARBA00023163"/>
    </source>
</evidence>
<evidence type="ECO:0000313" key="8">
    <source>
        <dbReference type="Proteomes" id="UP000475532"/>
    </source>
</evidence>
<dbReference type="SUPFAM" id="SSF46689">
    <property type="entry name" value="Homeodomain-like"/>
    <property type="match status" value="1"/>
</dbReference>
<protein>
    <submittedName>
        <fullName evidence="7">TetR/AcrR family transcriptional regulator</fullName>
    </submittedName>
</protein>
<feature type="DNA-binding region" description="H-T-H motif" evidence="4">
    <location>
        <begin position="30"/>
        <end position="49"/>
    </location>
</feature>
<dbReference type="GO" id="GO:0003700">
    <property type="term" value="F:DNA-binding transcription factor activity"/>
    <property type="evidence" value="ECO:0007669"/>
    <property type="project" value="TreeGrafter"/>
</dbReference>
<organism evidence="7 8">
    <name type="scientific">Actinomadura bangladeshensis</name>
    <dbReference type="NCBI Taxonomy" id="453573"/>
    <lineage>
        <taxon>Bacteria</taxon>
        <taxon>Bacillati</taxon>
        <taxon>Actinomycetota</taxon>
        <taxon>Actinomycetes</taxon>
        <taxon>Streptosporangiales</taxon>
        <taxon>Thermomonosporaceae</taxon>
        <taxon>Actinomadura</taxon>
    </lineage>
</organism>
<gene>
    <name evidence="7" type="ORF">G3I70_12010</name>
</gene>
<evidence type="ECO:0000256" key="2">
    <source>
        <dbReference type="ARBA" id="ARBA00023125"/>
    </source>
</evidence>
<dbReference type="Pfam" id="PF00440">
    <property type="entry name" value="TetR_N"/>
    <property type="match status" value="1"/>
</dbReference>
<dbReference type="GO" id="GO:0000976">
    <property type="term" value="F:transcription cis-regulatory region binding"/>
    <property type="evidence" value="ECO:0007669"/>
    <property type="project" value="TreeGrafter"/>
</dbReference>
<keyword evidence="1" id="KW-0805">Transcription regulation</keyword>
<dbReference type="RefSeq" id="WP_163055458.1">
    <property type="nucleotide sequence ID" value="NZ_JAAGLI010000304.1"/>
</dbReference>
<evidence type="ECO:0000259" key="6">
    <source>
        <dbReference type="PROSITE" id="PS50977"/>
    </source>
</evidence>
<keyword evidence="2 4" id="KW-0238">DNA-binding</keyword>
<name>A0A6L9QGH2_9ACTN</name>
<dbReference type="SUPFAM" id="SSF48498">
    <property type="entry name" value="Tetracyclin repressor-like, C-terminal domain"/>
    <property type="match status" value="1"/>
</dbReference>
<evidence type="ECO:0000256" key="5">
    <source>
        <dbReference type="SAM" id="MobiDB-lite"/>
    </source>
</evidence>
<comment type="caution">
    <text evidence="7">The sequence shown here is derived from an EMBL/GenBank/DDBJ whole genome shotgun (WGS) entry which is preliminary data.</text>
</comment>
<dbReference type="PANTHER" id="PTHR30055:SF234">
    <property type="entry name" value="HTH-TYPE TRANSCRIPTIONAL REGULATOR BETI"/>
    <property type="match status" value="1"/>
</dbReference>
<evidence type="ECO:0000313" key="7">
    <source>
        <dbReference type="EMBL" id="NEA23214.1"/>
    </source>
</evidence>
<dbReference type="InterPro" id="IPR001647">
    <property type="entry name" value="HTH_TetR"/>
</dbReference>
<feature type="compositionally biased region" description="Low complexity" evidence="5">
    <location>
        <begin position="207"/>
        <end position="229"/>
    </location>
</feature>
<dbReference type="InterPro" id="IPR009057">
    <property type="entry name" value="Homeodomain-like_sf"/>
</dbReference>